<name>A0A699HPQ3_TANCI</name>
<feature type="region of interest" description="Disordered" evidence="2">
    <location>
        <begin position="385"/>
        <end position="420"/>
    </location>
</feature>
<keyword evidence="1" id="KW-0175">Coiled coil</keyword>
<dbReference type="EMBL" id="BKCJ010187279">
    <property type="protein sequence ID" value="GEY54089.1"/>
    <property type="molecule type" value="Genomic_DNA"/>
</dbReference>
<sequence>DGKTVIISESSLRSDLYFNDEDGITCLSNDEIFVNLALMGDDKVVRAATTATSLEAEQESGSGPRCQDTTLGDADAQTWSETASKQSHDLPLSDINIFRSRKDSMEHQDDLTNFVPPSPYDSPLSGGHIPGSDEGITLFKIGTSRRQSLDKENVSKQGRNLKIRLMFEEGNIDDNIDDMVDKTMENVEGYTVNVAGAVNTATNGVSAASASITTAGVSISIAKPRPPPTTITIVFEYEDLIIAQTLVNMINEELAKRMHEEEMAEFETRQSEIAVSEEASRAVFKAAINQELDDIQAMIEAHEQMASRLQSKEKSKMLVQMIAERKRFFAAQRATEQRSKPPTKAHIRNRMCTYLKIQSGYKHNQLKGRGYDDIQKLFDKAYKQEARSKKKGAGSNLKPKSTKKLKVIKEQESTEDEQEKKEFRLYLKIVQDEDRAINYETLAVKSLIL</sequence>
<feature type="compositionally biased region" description="Basic and acidic residues" evidence="2">
    <location>
        <begin position="407"/>
        <end position="420"/>
    </location>
</feature>
<reference evidence="3" key="1">
    <citation type="journal article" date="2019" name="Sci. Rep.">
        <title>Draft genome of Tanacetum cinerariifolium, the natural source of mosquito coil.</title>
        <authorList>
            <person name="Yamashiro T."/>
            <person name="Shiraishi A."/>
            <person name="Satake H."/>
            <person name="Nakayama K."/>
        </authorList>
    </citation>
    <scope>NUCLEOTIDE SEQUENCE</scope>
</reference>
<feature type="non-terminal residue" evidence="3">
    <location>
        <position position="1"/>
    </location>
</feature>
<evidence type="ECO:0000313" key="3">
    <source>
        <dbReference type="EMBL" id="GEY54089.1"/>
    </source>
</evidence>
<comment type="caution">
    <text evidence="3">The sequence shown here is derived from an EMBL/GenBank/DDBJ whole genome shotgun (WGS) entry which is preliminary data.</text>
</comment>
<dbReference type="AlphaFoldDB" id="A0A699HPQ3"/>
<gene>
    <name evidence="3" type="ORF">Tci_426063</name>
</gene>
<feature type="coiled-coil region" evidence="1">
    <location>
        <begin position="285"/>
        <end position="312"/>
    </location>
</feature>
<accession>A0A699HPQ3</accession>
<evidence type="ECO:0000256" key="1">
    <source>
        <dbReference type="SAM" id="Coils"/>
    </source>
</evidence>
<proteinExistence type="predicted"/>
<evidence type="ECO:0000256" key="2">
    <source>
        <dbReference type="SAM" id="MobiDB-lite"/>
    </source>
</evidence>
<protein>
    <submittedName>
        <fullName evidence="3">Uncharacterized protein</fullName>
    </submittedName>
</protein>
<organism evidence="3">
    <name type="scientific">Tanacetum cinerariifolium</name>
    <name type="common">Dalmatian daisy</name>
    <name type="synonym">Chrysanthemum cinerariifolium</name>
    <dbReference type="NCBI Taxonomy" id="118510"/>
    <lineage>
        <taxon>Eukaryota</taxon>
        <taxon>Viridiplantae</taxon>
        <taxon>Streptophyta</taxon>
        <taxon>Embryophyta</taxon>
        <taxon>Tracheophyta</taxon>
        <taxon>Spermatophyta</taxon>
        <taxon>Magnoliopsida</taxon>
        <taxon>eudicotyledons</taxon>
        <taxon>Gunneridae</taxon>
        <taxon>Pentapetalae</taxon>
        <taxon>asterids</taxon>
        <taxon>campanulids</taxon>
        <taxon>Asterales</taxon>
        <taxon>Asteraceae</taxon>
        <taxon>Asteroideae</taxon>
        <taxon>Anthemideae</taxon>
        <taxon>Anthemidinae</taxon>
        <taxon>Tanacetum</taxon>
    </lineage>
</organism>